<evidence type="ECO:0000256" key="2">
    <source>
        <dbReference type="ARBA" id="ARBA00023125"/>
    </source>
</evidence>
<dbReference type="InterPro" id="IPR036388">
    <property type="entry name" value="WH-like_DNA-bd_sf"/>
</dbReference>
<dbReference type="Pfam" id="PF01022">
    <property type="entry name" value="HTH_5"/>
    <property type="match status" value="1"/>
</dbReference>
<dbReference type="InterPro" id="IPR001845">
    <property type="entry name" value="HTH_ArsR_DNA-bd_dom"/>
</dbReference>
<dbReference type="PROSITE" id="PS50987">
    <property type="entry name" value="HTH_ARSR_2"/>
    <property type="match status" value="1"/>
</dbReference>
<organism evidence="5 6">
    <name type="scientific">Pseudonocardia aurantiaca</name>
    <dbReference type="NCBI Taxonomy" id="75290"/>
    <lineage>
        <taxon>Bacteria</taxon>
        <taxon>Bacillati</taxon>
        <taxon>Actinomycetota</taxon>
        <taxon>Actinomycetes</taxon>
        <taxon>Pseudonocardiales</taxon>
        <taxon>Pseudonocardiaceae</taxon>
        <taxon>Pseudonocardia</taxon>
    </lineage>
</organism>
<dbReference type="PANTHER" id="PTHR33154:SF33">
    <property type="entry name" value="TRANSCRIPTIONAL REPRESSOR SDPR"/>
    <property type="match status" value="1"/>
</dbReference>
<dbReference type="CDD" id="cd00090">
    <property type="entry name" value="HTH_ARSR"/>
    <property type="match status" value="1"/>
</dbReference>
<dbReference type="SMART" id="SM00418">
    <property type="entry name" value="HTH_ARSR"/>
    <property type="match status" value="1"/>
</dbReference>
<evidence type="ECO:0000313" key="5">
    <source>
        <dbReference type="EMBL" id="MFD1528591.1"/>
    </source>
</evidence>
<evidence type="ECO:0000256" key="1">
    <source>
        <dbReference type="ARBA" id="ARBA00023015"/>
    </source>
</evidence>
<accession>A0ABW4FDF5</accession>
<comment type="caution">
    <text evidence="5">The sequence shown here is derived from an EMBL/GenBank/DDBJ whole genome shotgun (WGS) entry which is preliminary data.</text>
</comment>
<evidence type="ECO:0000256" key="3">
    <source>
        <dbReference type="ARBA" id="ARBA00023163"/>
    </source>
</evidence>
<keyword evidence="6" id="KW-1185">Reference proteome</keyword>
<reference evidence="6" key="1">
    <citation type="journal article" date="2019" name="Int. J. Syst. Evol. Microbiol.">
        <title>The Global Catalogue of Microorganisms (GCM) 10K type strain sequencing project: providing services to taxonomists for standard genome sequencing and annotation.</title>
        <authorList>
            <consortium name="The Broad Institute Genomics Platform"/>
            <consortium name="The Broad Institute Genome Sequencing Center for Infectious Disease"/>
            <person name="Wu L."/>
            <person name="Ma J."/>
        </authorList>
    </citation>
    <scope>NUCLEOTIDE SEQUENCE [LARGE SCALE GENOMIC DNA]</scope>
    <source>
        <strain evidence="6">JCM 12165</strain>
    </source>
</reference>
<dbReference type="Proteomes" id="UP001597145">
    <property type="component" value="Unassembled WGS sequence"/>
</dbReference>
<evidence type="ECO:0000313" key="6">
    <source>
        <dbReference type="Proteomes" id="UP001597145"/>
    </source>
</evidence>
<dbReference type="PRINTS" id="PR00778">
    <property type="entry name" value="HTHARSR"/>
</dbReference>
<gene>
    <name evidence="5" type="ORF">ACFSCY_03980</name>
</gene>
<proteinExistence type="predicted"/>
<dbReference type="NCBIfam" id="NF033788">
    <property type="entry name" value="HTH_metalloreg"/>
    <property type="match status" value="1"/>
</dbReference>
<keyword evidence="3" id="KW-0804">Transcription</keyword>
<keyword evidence="2" id="KW-0238">DNA-binding</keyword>
<name>A0ABW4FDF5_9PSEU</name>
<sequence length="102" mass="11946">MTFEVLAEPTRRRILDLLRERPRLVGELTAELGLSQPGTSKHLRVLREAGLVKVRVDAQRRWYELDPAPLAEVDVWLAPYRWMWADRLDALERHLDADDSEE</sequence>
<dbReference type="Gene3D" id="1.10.10.10">
    <property type="entry name" value="Winged helix-like DNA-binding domain superfamily/Winged helix DNA-binding domain"/>
    <property type="match status" value="1"/>
</dbReference>
<dbReference type="InterPro" id="IPR051081">
    <property type="entry name" value="HTH_MetalResp_TranReg"/>
</dbReference>
<protein>
    <submittedName>
        <fullName evidence="5">ArsR/SmtB family transcription factor</fullName>
    </submittedName>
</protein>
<dbReference type="EMBL" id="JBHUCP010000003">
    <property type="protein sequence ID" value="MFD1528591.1"/>
    <property type="molecule type" value="Genomic_DNA"/>
</dbReference>
<keyword evidence="1" id="KW-0805">Transcription regulation</keyword>
<evidence type="ECO:0000259" key="4">
    <source>
        <dbReference type="PROSITE" id="PS50987"/>
    </source>
</evidence>
<dbReference type="PANTHER" id="PTHR33154">
    <property type="entry name" value="TRANSCRIPTIONAL REGULATOR, ARSR FAMILY"/>
    <property type="match status" value="1"/>
</dbReference>
<feature type="domain" description="HTH arsR-type" evidence="4">
    <location>
        <begin position="1"/>
        <end position="85"/>
    </location>
</feature>
<dbReference type="InterPro" id="IPR036390">
    <property type="entry name" value="WH_DNA-bd_sf"/>
</dbReference>
<dbReference type="RefSeq" id="WP_343969710.1">
    <property type="nucleotide sequence ID" value="NZ_BAAAJG010000001.1"/>
</dbReference>
<dbReference type="InterPro" id="IPR011991">
    <property type="entry name" value="ArsR-like_HTH"/>
</dbReference>
<dbReference type="SUPFAM" id="SSF46785">
    <property type="entry name" value="Winged helix' DNA-binding domain"/>
    <property type="match status" value="1"/>
</dbReference>